<organism evidence="1 2">
    <name type="scientific">Panagrolaimus sp. ES5</name>
    <dbReference type="NCBI Taxonomy" id="591445"/>
    <lineage>
        <taxon>Eukaryota</taxon>
        <taxon>Metazoa</taxon>
        <taxon>Ecdysozoa</taxon>
        <taxon>Nematoda</taxon>
        <taxon>Chromadorea</taxon>
        <taxon>Rhabditida</taxon>
        <taxon>Tylenchina</taxon>
        <taxon>Panagrolaimomorpha</taxon>
        <taxon>Panagrolaimoidea</taxon>
        <taxon>Panagrolaimidae</taxon>
        <taxon>Panagrolaimus</taxon>
    </lineage>
</organism>
<evidence type="ECO:0000313" key="1">
    <source>
        <dbReference type="Proteomes" id="UP000887579"/>
    </source>
</evidence>
<proteinExistence type="predicted"/>
<name>A0AC34FN23_9BILA</name>
<dbReference type="WBParaSite" id="ES5_v2.g17979.t1">
    <property type="protein sequence ID" value="ES5_v2.g17979.t1"/>
    <property type="gene ID" value="ES5_v2.g17979"/>
</dbReference>
<sequence>MFLNGLITIIYVYLIGFIYSLKEFWKDRNEPITVDEVEKKGKQMFQSKNLVAVVTGSDGQIGKEIVKHLLQLGYTVCSVGFKNPIVSEKVKHYPTDLSEKDQVIAAAKQICSDFSKGIHLVICNAGVMLHPFTLSQVEHIEMHLAVNVLGHAILVKYLQPILKLTKNRVIFISSATCRAGSFSKSDINIKQFWKRKLNGYQAYANSKLLVSIFVEKLAEEEMDKYPKTTFLSVHPGVVPGRLYRYTNFPFRFLINSFMAPYLRKNKTAALRILDLAFTSSIQNGAYYEDGKPISVTSKIDPIVRQNLYSLIMKEVENQGFFDSNDDAEMSDIEFID</sequence>
<evidence type="ECO:0000313" key="2">
    <source>
        <dbReference type="WBParaSite" id="ES5_v2.g17979.t1"/>
    </source>
</evidence>
<dbReference type="Proteomes" id="UP000887579">
    <property type="component" value="Unplaced"/>
</dbReference>
<protein>
    <submittedName>
        <fullName evidence="2">Uncharacterized protein</fullName>
    </submittedName>
</protein>
<accession>A0AC34FN23</accession>
<reference evidence="2" key="1">
    <citation type="submission" date="2022-11" db="UniProtKB">
        <authorList>
            <consortium name="WormBaseParasite"/>
        </authorList>
    </citation>
    <scope>IDENTIFICATION</scope>
</reference>